<evidence type="ECO:0000256" key="5">
    <source>
        <dbReference type="ARBA" id="ARBA00021907"/>
    </source>
</evidence>
<feature type="domain" description="FtsX extracellular" evidence="15">
    <location>
        <begin position="57"/>
        <end position="161"/>
    </location>
</feature>
<proteinExistence type="inferred from homology"/>
<keyword evidence="9 13" id="KW-1133">Transmembrane helix</keyword>
<evidence type="ECO:0000313" key="18">
    <source>
        <dbReference type="Proteomes" id="UP000235739"/>
    </source>
</evidence>
<accession>A0A2N7S5D9</accession>
<dbReference type="NCBIfam" id="NF038346">
    <property type="entry name" value="FtsX_actino"/>
    <property type="match status" value="1"/>
</dbReference>
<evidence type="ECO:0000256" key="10">
    <source>
        <dbReference type="ARBA" id="ARBA00023136"/>
    </source>
</evidence>
<evidence type="ECO:0000256" key="1">
    <source>
        <dbReference type="ARBA" id="ARBA00003552"/>
    </source>
</evidence>
<gene>
    <name evidence="16" type="ORF">CIK84_07335</name>
    <name evidence="17" type="ORF">EXY26_11820</name>
</gene>
<keyword evidence="10 12" id="KW-0472">Membrane</keyword>
<reference evidence="16 18" key="1">
    <citation type="journal article" date="2017" name="Elife">
        <title>Extensive horizontal gene transfer in cheese-associated bacteria.</title>
        <authorList>
            <person name="Bonham K.S."/>
            <person name="Wolfe B.E."/>
            <person name="Dutton R.J."/>
        </authorList>
    </citation>
    <scope>NUCLEOTIDE SEQUENCE [LARGE SCALE GENOMIC DNA]</scope>
    <source>
        <strain evidence="16 18">JB182</strain>
    </source>
</reference>
<evidence type="ECO:0000256" key="8">
    <source>
        <dbReference type="ARBA" id="ARBA00022692"/>
    </source>
</evidence>
<keyword evidence="7 12" id="KW-0132">Cell division</keyword>
<keyword evidence="6 12" id="KW-1003">Cell membrane</keyword>
<evidence type="ECO:0000256" key="13">
    <source>
        <dbReference type="SAM" id="Phobius"/>
    </source>
</evidence>
<evidence type="ECO:0000256" key="9">
    <source>
        <dbReference type="ARBA" id="ARBA00022989"/>
    </source>
</evidence>
<dbReference type="AlphaFoldDB" id="A0A2N7S5D9"/>
<evidence type="ECO:0000256" key="6">
    <source>
        <dbReference type="ARBA" id="ARBA00022475"/>
    </source>
</evidence>
<dbReference type="Pfam" id="PF02687">
    <property type="entry name" value="FtsX"/>
    <property type="match status" value="1"/>
</dbReference>
<comment type="subcellular location">
    <subcellularLocation>
        <location evidence="2">Cell membrane</location>
        <topology evidence="2">Multi-pass membrane protein</topology>
    </subcellularLocation>
</comment>
<evidence type="ECO:0000256" key="2">
    <source>
        <dbReference type="ARBA" id="ARBA00004651"/>
    </source>
</evidence>
<name>A0A2N7S5D9_9MICC</name>
<dbReference type="RefSeq" id="WP_102597947.1">
    <property type="nucleotide sequence ID" value="NZ_JABUYH010000004.1"/>
</dbReference>
<keyword evidence="11 12" id="KW-0131">Cell cycle</keyword>
<evidence type="ECO:0000256" key="3">
    <source>
        <dbReference type="ARBA" id="ARBA00007379"/>
    </source>
</evidence>
<evidence type="ECO:0000313" key="19">
    <source>
        <dbReference type="Proteomes" id="UP000297638"/>
    </source>
</evidence>
<dbReference type="PANTHER" id="PTHR47755">
    <property type="entry name" value="CELL DIVISION PROTEIN FTSX"/>
    <property type="match status" value="1"/>
</dbReference>
<protein>
    <recommendedName>
        <fullName evidence="5 12">Cell division protein FtsX</fullName>
    </recommendedName>
</protein>
<dbReference type="PIRSF" id="PIRSF003097">
    <property type="entry name" value="FtsX"/>
    <property type="match status" value="1"/>
</dbReference>
<comment type="caution">
    <text evidence="16">The sequence shown here is derived from an EMBL/GenBank/DDBJ whole genome shotgun (WGS) entry which is preliminary data.</text>
</comment>
<dbReference type="PANTHER" id="PTHR47755:SF1">
    <property type="entry name" value="CELL DIVISION PROTEIN FTSX"/>
    <property type="match status" value="1"/>
</dbReference>
<evidence type="ECO:0000256" key="7">
    <source>
        <dbReference type="ARBA" id="ARBA00022618"/>
    </source>
</evidence>
<feature type="transmembrane region" description="Helical" evidence="13">
    <location>
        <begin position="227"/>
        <end position="255"/>
    </location>
</feature>
<dbReference type="EMBL" id="SPDS01000001">
    <property type="protein sequence ID" value="TFH57616.1"/>
    <property type="molecule type" value="Genomic_DNA"/>
</dbReference>
<evidence type="ECO:0000313" key="16">
    <source>
        <dbReference type="EMBL" id="PMQ21355.1"/>
    </source>
</evidence>
<comment type="subunit">
    <text evidence="4">Forms a membrane-associated complex with FtsE.</text>
</comment>
<evidence type="ECO:0000259" key="15">
    <source>
        <dbReference type="Pfam" id="PF18075"/>
    </source>
</evidence>
<feature type="domain" description="ABC3 transporter permease C-terminal" evidence="14">
    <location>
        <begin position="184"/>
        <end position="303"/>
    </location>
</feature>
<dbReference type="InterPro" id="IPR040690">
    <property type="entry name" value="FtsX_ECD"/>
</dbReference>
<dbReference type="GO" id="GO:0051301">
    <property type="term" value="P:cell division"/>
    <property type="evidence" value="ECO:0007669"/>
    <property type="project" value="UniProtKB-KW"/>
</dbReference>
<organism evidence="16 18">
    <name type="scientific">Glutamicibacter arilaitensis</name>
    <dbReference type="NCBI Taxonomy" id="256701"/>
    <lineage>
        <taxon>Bacteria</taxon>
        <taxon>Bacillati</taxon>
        <taxon>Actinomycetota</taxon>
        <taxon>Actinomycetes</taxon>
        <taxon>Micrococcales</taxon>
        <taxon>Micrococcaceae</taxon>
        <taxon>Glutamicibacter</taxon>
    </lineage>
</organism>
<reference evidence="17 19" key="2">
    <citation type="submission" date="2019-03" db="EMBL/GenBank/DDBJ databases">
        <title>Glutamicibacter sp. LJH19 genome.</title>
        <authorList>
            <person name="Sinai Borker S."/>
            <person name="Kumar R."/>
        </authorList>
    </citation>
    <scope>NUCLEOTIDE SEQUENCE [LARGE SCALE GENOMIC DNA]</scope>
    <source>
        <strain evidence="17 19">LJH19</strain>
    </source>
</reference>
<dbReference type="InterPro" id="IPR047929">
    <property type="entry name" value="FtsX_actino"/>
</dbReference>
<comment type="function">
    <text evidence="1">Part of the ABC transporter FtsEX involved in cellular division.</text>
</comment>
<dbReference type="InterPro" id="IPR004513">
    <property type="entry name" value="FtsX"/>
</dbReference>
<evidence type="ECO:0000256" key="4">
    <source>
        <dbReference type="ARBA" id="ARBA00011160"/>
    </source>
</evidence>
<feature type="transmembrane region" description="Helical" evidence="13">
    <location>
        <begin position="275"/>
        <end position="298"/>
    </location>
</feature>
<dbReference type="Gene3D" id="3.30.70.3040">
    <property type="match status" value="1"/>
</dbReference>
<dbReference type="Pfam" id="PF18075">
    <property type="entry name" value="FtsX_ECD"/>
    <property type="match status" value="1"/>
</dbReference>
<sequence>MRLGFILREAAKGLRQNVVMVVSVVLVTFVSLTFVGASVLLQLQINQMKGYWYDRMEVAVYLCDDTSTSPNCAGSAVSEEQRQNIEEMLKSEQLAPYIKEFAYESKDQAYKNFLDQYENSALVDQVTAEQLPESFRVALVDPEKYPVINEAFSTVEGVDSVIDQRELLEKVFQLVRVASAAAAVVAIVMIVCAVLLTGTTIQLSAMHRRLETTIMRLVGASKATIQLPFIIEGVIASLIGGLLASGTLWLLLRFLVEDKLANENVGVAFISTNEIWLVAPILLIIGIVLATISSVVTLKRYLKV</sequence>
<evidence type="ECO:0000259" key="14">
    <source>
        <dbReference type="Pfam" id="PF02687"/>
    </source>
</evidence>
<keyword evidence="8 13" id="KW-0812">Transmembrane</keyword>
<feature type="transmembrane region" description="Helical" evidence="13">
    <location>
        <begin position="177"/>
        <end position="206"/>
    </location>
</feature>
<dbReference type="InterPro" id="IPR003838">
    <property type="entry name" value="ABC3_permease_C"/>
</dbReference>
<evidence type="ECO:0000256" key="11">
    <source>
        <dbReference type="ARBA" id="ARBA00023306"/>
    </source>
</evidence>
<evidence type="ECO:0000256" key="12">
    <source>
        <dbReference type="PIRNR" id="PIRNR003097"/>
    </source>
</evidence>
<dbReference type="Proteomes" id="UP000297638">
    <property type="component" value="Unassembled WGS sequence"/>
</dbReference>
<evidence type="ECO:0000313" key="17">
    <source>
        <dbReference type="EMBL" id="TFH57616.1"/>
    </source>
</evidence>
<feature type="transmembrane region" description="Helical" evidence="13">
    <location>
        <begin position="21"/>
        <end position="45"/>
    </location>
</feature>
<comment type="similarity">
    <text evidence="3 12">Belongs to the ABC-4 integral membrane protein family. FtsX subfamily.</text>
</comment>
<dbReference type="EMBL" id="PNQX01000001">
    <property type="protein sequence ID" value="PMQ21355.1"/>
    <property type="molecule type" value="Genomic_DNA"/>
</dbReference>
<dbReference type="GO" id="GO:0005886">
    <property type="term" value="C:plasma membrane"/>
    <property type="evidence" value="ECO:0007669"/>
    <property type="project" value="UniProtKB-SubCell"/>
</dbReference>
<dbReference type="Proteomes" id="UP000235739">
    <property type="component" value="Unassembled WGS sequence"/>
</dbReference>